<evidence type="ECO:0000256" key="8">
    <source>
        <dbReference type="ARBA" id="ARBA00023069"/>
    </source>
</evidence>
<evidence type="ECO:0000256" key="7">
    <source>
        <dbReference type="ARBA" id="ARBA00023054"/>
    </source>
</evidence>
<keyword evidence="5" id="KW-0067">ATP-binding</keyword>
<feature type="domain" description="Dynein axonemal heavy chain 2/5/8 coiled-coil" evidence="15">
    <location>
        <begin position="493"/>
        <end position="609"/>
    </location>
</feature>
<keyword evidence="6" id="KW-0243">Dynein</keyword>
<evidence type="ECO:0000256" key="9">
    <source>
        <dbReference type="ARBA" id="ARBA00023175"/>
    </source>
</evidence>
<dbReference type="GO" id="GO:0005858">
    <property type="term" value="C:axonemal dynein complex"/>
    <property type="evidence" value="ECO:0007669"/>
    <property type="project" value="TreeGrafter"/>
</dbReference>
<name>A0A2G9SER8_AQUCT</name>
<dbReference type="AlphaFoldDB" id="A0A2G9SER8"/>
<dbReference type="Pfam" id="PF25007">
    <property type="entry name" value="DYH2-5-8_CC"/>
    <property type="match status" value="1"/>
</dbReference>
<sequence>MPRVGVGEEVIHEYQQLTQKLDELVRKIFSEWSQLVDRQAMKRLDIPLMVRSQEKPGMLDMNFDKNVLKLFVEIHYWERVQFEIPHYVVDIYQRQEDLRNLRENVLLVVRAYNRIISALSTEERSLFRERIRFLDKKIQPGLTKLHWSSKGASSAFINDCLLHASKIQQIVDNYKASNLNISRCAQTISESLLLHIDGNRVFHDMEFQEAQEEHRRAVQSRLQKLHEEICSFMRTTYEVFKADGPEVQQHWIFYTKKIDRLVEEAFRLNIKWSLQELSKAINGDSKTSPSPLFRVMVILQNDFPGSTAERCARGDTLEPNPPLPEGHSRRGEEDTARCIVEFSPTLLQLANIVNRVCSEILIAISSFKRLPDILTKEKSSLDPIHNILERDEEIKKIQALISGGMATNATLLQAYLKTWDSFRMIWEPQKDTLIRRYRRLNPMVSAFDADIARYTELANNVQKQETVQNIQFVMLDCSQLKFALVQHCNEWQNKFTGLLRQMATEKLMELHAYLRDNAERVIRSPQTLEELAQSLTLYDTLQSNLSKVESQIMPIHDQFEILKKYEVAVEESVLNTLDSLNKAWLSFQQSLIDSETMLKKSKEKFKAGLIHTAEEFKKKSRSLLEDFAGRGPFSSSVGCEPALEQIAMFRQMMNTFKEEENTIRSGLSMFKIEQPGSKDIQAMEKDLDSLQLVWEATKEWEQNWGDWKSGRFLTLQTEIMENTAQGLFKRLSKLSRELKEKNWEVVETSRMRIDQFKRTLPLIVDLRNPALRERHWTQVKQEIQRPFDQTGDDFTLEKIVELGLDHHVEKINEISTAATKELSIEQALENITRTWEDTKLDIVSYKDKGHYRLRGTDEVFQALEDNQVSISTMKASPFVKAFEKEVDRWERCLSHILENIFMGEDIRKQLPQESAEFDQVNINWKNIMDRLNKDNNALRGTHFP</sequence>
<evidence type="ECO:0000256" key="5">
    <source>
        <dbReference type="ARBA" id="ARBA00022840"/>
    </source>
</evidence>
<keyword evidence="3" id="KW-0493">Microtubule</keyword>
<dbReference type="PANTHER" id="PTHR46532">
    <property type="entry name" value="MALE FERTILITY FACTOR KL5"/>
    <property type="match status" value="1"/>
</dbReference>
<keyword evidence="17" id="KW-1185">Reference proteome</keyword>
<keyword evidence="4" id="KW-0547">Nucleotide-binding</keyword>
<evidence type="ECO:0000259" key="13">
    <source>
        <dbReference type="Pfam" id="PF08385"/>
    </source>
</evidence>
<evidence type="ECO:0000256" key="12">
    <source>
        <dbReference type="SAM" id="MobiDB-lite"/>
    </source>
</evidence>
<keyword evidence="9" id="KW-0505">Motor protein</keyword>
<dbReference type="GO" id="GO:0005874">
    <property type="term" value="C:microtubule"/>
    <property type="evidence" value="ECO:0007669"/>
    <property type="project" value="UniProtKB-KW"/>
</dbReference>
<dbReference type="Pfam" id="PF08393">
    <property type="entry name" value="DHC_N2"/>
    <property type="match status" value="1"/>
</dbReference>
<dbReference type="GO" id="GO:0007018">
    <property type="term" value="P:microtubule-based movement"/>
    <property type="evidence" value="ECO:0007669"/>
    <property type="project" value="InterPro"/>
</dbReference>
<proteinExistence type="predicted"/>
<evidence type="ECO:0000313" key="17">
    <source>
        <dbReference type="Proteomes" id="UP000228934"/>
    </source>
</evidence>
<organism evidence="16 17">
    <name type="scientific">Aquarana catesbeiana</name>
    <name type="common">American bullfrog</name>
    <name type="synonym">Rana catesbeiana</name>
    <dbReference type="NCBI Taxonomy" id="8400"/>
    <lineage>
        <taxon>Eukaryota</taxon>
        <taxon>Metazoa</taxon>
        <taxon>Chordata</taxon>
        <taxon>Craniata</taxon>
        <taxon>Vertebrata</taxon>
        <taxon>Euteleostomi</taxon>
        <taxon>Amphibia</taxon>
        <taxon>Batrachia</taxon>
        <taxon>Anura</taxon>
        <taxon>Neobatrachia</taxon>
        <taxon>Ranoidea</taxon>
        <taxon>Ranidae</taxon>
        <taxon>Aquarana</taxon>
    </lineage>
</organism>
<dbReference type="InterPro" id="IPR056759">
    <property type="entry name" value="DYH2-5-8_CC"/>
</dbReference>
<reference evidence="17" key="1">
    <citation type="journal article" date="2017" name="Nat. Commun.">
        <title>The North American bullfrog draft genome provides insight into hormonal regulation of long noncoding RNA.</title>
        <authorList>
            <person name="Hammond S.A."/>
            <person name="Warren R.L."/>
            <person name="Vandervalk B.P."/>
            <person name="Kucuk E."/>
            <person name="Khan H."/>
            <person name="Gibb E.A."/>
            <person name="Pandoh P."/>
            <person name="Kirk H."/>
            <person name="Zhao Y."/>
            <person name="Jones M."/>
            <person name="Mungall A.J."/>
            <person name="Coope R."/>
            <person name="Pleasance S."/>
            <person name="Moore R.A."/>
            <person name="Holt R.A."/>
            <person name="Round J.M."/>
            <person name="Ohora S."/>
            <person name="Walle B.V."/>
            <person name="Veldhoen N."/>
            <person name="Helbing C.C."/>
            <person name="Birol I."/>
        </authorList>
    </citation>
    <scope>NUCLEOTIDE SEQUENCE [LARGE SCALE GENOMIC DNA]</scope>
</reference>
<dbReference type="EMBL" id="KV924144">
    <property type="protein sequence ID" value="PIO38637.1"/>
    <property type="molecule type" value="Genomic_DNA"/>
</dbReference>
<dbReference type="Gene3D" id="1.10.287.2620">
    <property type="match status" value="1"/>
</dbReference>
<dbReference type="OrthoDB" id="10251809at2759"/>
<dbReference type="InterPro" id="IPR013602">
    <property type="entry name" value="Dynein_heavy_linker"/>
</dbReference>
<dbReference type="InterPro" id="IPR042222">
    <property type="entry name" value="Dynein_2_N"/>
</dbReference>
<feature type="non-terminal residue" evidence="16">
    <location>
        <position position="944"/>
    </location>
</feature>
<dbReference type="FunFam" id="1.10.287.2620:FF:000002">
    <property type="entry name" value="Dynein heavy chain 2, axonemal"/>
    <property type="match status" value="1"/>
</dbReference>
<feature type="domain" description="Dynein heavy chain linker" evidence="14">
    <location>
        <begin position="681"/>
        <end position="941"/>
    </location>
</feature>
<keyword evidence="11" id="KW-0966">Cell projection</keyword>
<evidence type="ECO:0000256" key="1">
    <source>
        <dbReference type="ARBA" id="ARBA00004430"/>
    </source>
</evidence>
<evidence type="ECO:0000256" key="4">
    <source>
        <dbReference type="ARBA" id="ARBA00022741"/>
    </source>
</evidence>
<comment type="subcellular location">
    <subcellularLocation>
        <location evidence="1">Cytoplasm</location>
        <location evidence="1">Cytoskeleton</location>
        <location evidence="1">Cilium axoneme</location>
    </subcellularLocation>
</comment>
<evidence type="ECO:0000313" key="16">
    <source>
        <dbReference type="EMBL" id="PIO38637.1"/>
    </source>
</evidence>
<keyword evidence="2" id="KW-0963">Cytoplasm</keyword>
<evidence type="ECO:0000259" key="15">
    <source>
        <dbReference type="Pfam" id="PF25007"/>
    </source>
</evidence>
<evidence type="ECO:0000259" key="14">
    <source>
        <dbReference type="Pfam" id="PF08393"/>
    </source>
</evidence>
<protein>
    <recommendedName>
        <fullName evidence="18">Dynein heavy chain linker domain-containing protein</fullName>
    </recommendedName>
</protein>
<evidence type="ECO:0000256" key="2">
    <source>
        <dbReference type="ARBA" id="ARBA00022490"/>
    </source>
</evidence>
<feature type="region of interest" description="Disordered" evidence="12">
    <location>
        <begin position="309"/>
        <end position="331"/>
    </location>
</feature>
<keyword evidence="7" id="KW-0175">Coiled coil</keyword>
<evidence type="ECO:0000256" key="6">
    <source>
        <dbReference type="ARBA" id="ARBA00023017"/>
    </source>
</evidence>
<evidence type="ECO:0000256" key="3">
    <source>
        <dbReference type="ARBA" id="ARBA00022701"/>
    </source>
</evidence>
<dbReference type="PANTHER" id="PTHR46532:SF11">
    <property type="entry name" value="DYNEIN AXONEMAL HEAVY CHAIN 12"/>
    <property type="match status" value="1"/>
</dbReference>
<dbReference type="GO" id="GO:0045505">
    <property type="term" value="F:dynein intermediate chain binding"/>
    <property type="evidence" value="ECO:0007669"/>
    <property type="project" value="InterPro"/>
</dbReference>
<dbReference type="InterPro" id="IPR013594">
    <property type="entry name" value="Dynein_heavy_tail"/>
</dbReference>
<dbReference type="InterPro" id="IPR026983">
    <property type="entry name" value="DHC"/>
</dbReference>
<evidence type="ECO:0000256" key="11">
    <source>
        <dbReference type="ARBA" id="ARBA00023273"/>
    </source>
</evidence>
<dbReference type="Gene3D" id="1.20.140.100">
    <property type="entry name" value="Dynein heavy chain, N-terminal domain 2"/>
    <property type="match status" value="1"/>
</dbReference>
<dbReference type="GO" id="GO:0051959">
    <property type="term" value="F:dynein light intermediate chain binding"/>
    <property type="evidence" value="ECO:0007669"/>
    <property type="project" value="InterPro"/>
</dbReference>
<evidence type="ECO:0000256" key="10">
    <source>
        <dbReference type="ARBA" id="ARBA00023212"/>
    </source>
</evidence>
<gene>
    <name evidence="16" type="ORF">AB205_0076840</name>
</gene>
<dbReference type="Pfam" id="PF08385">
    <property type="entry name" value="DHC_N1"/>
    <property type="match status" value="1"/>
</dbReference>
<dbReference type="GO" id="GO:0005524">
    <property type="term" value="F:ATP binding"/>
    <property type="evidence" value="ECO:0007669"/>
    <property type="project" value="UniProtKB-KW"/>
</dbReference>
<accession>A0A2G9SER8</accession>
<evidence type="ECO:0008006" key="18">
    <source>
        <dbReference type="Google" id="ProtNLM"/>
    </source>
</evidence>
<feature type="domain" description="Dynein heavy chain tail" evidence="13">
    <location>
        <begin position="7"/>
        <end position="152"/>
    </location>
</feature>
<keyword evidence="10" id="KW-0206">Cytoskeleton</keyword>
<keyword evidence="8" id="KW-0969">Cilium</keyword>
<dbReference type="Proteomes" id="UP000228934">
    <property type="component" value="Unassembled WGS sequence"/>
</dbReference>